<comment type="caution">
    <text evidence="2">The sequence shown here is derived from an EMBL/GenBank/DDBJ whole genome shotgun (WGS) entry which is preliminary data.</text>
</comment>
<dbReference type="AlphaFoldDB" id="A0A0F9RHC6"/>
<accession>A0A0F9RHC6</accession>
<reference evidence="2" key="1">
    <citation type="journal article" date="2015" name="Nature">
        <title>Complex archaea that bridge the gap between prokaryotes and eukaryotes.</title>
        <authorList>
            <person name="Spang A."/>
            <person name="Saw J.H."/>
            <person name="Jorgensen S.L."/>
            <person name="Zaremba-Niedzwiedzka K."/>
            <person name="Martijn J."/>
            <person name="Lind A.E."/>
            <person name="van Eijk R."/>
            <person name="Schleper C."/>
            <person name="Guy L."/>
            <person name="Ettema T.J."/>
        </authorList>
    </citation>
    <scope>NUCLEOTIDE SEQUENCE</scope>
</reference>
<protein>
    <submittedName>
        <fullName evidence="2">Uncharacterized protein</fullName>
    </submittedName>
</protein>
<dbReference type="EMBL" id="LAZR01002883">
    <property type="protein sequence ID" value="KKN24431.1"/>
    <property type="molecule type" value="Genomic_DNA"/>
</dbReference>
<keyword evidence="1" id="KW-1133">Transmembrane helix</keyword>
<evidence type="ECO:0000313" key="2">
    <source>
        <dbReference type="EMBL" id="KKN24431.1"/>
    </source>
</evidence>
<proteinExistence type="predicted"/>
<sequence length="33" mass="3414">MIDGRSLGAFIVALIIAMFVVATVECTLTLGGM</sequence>
<organism evidence="2">
    <name type="scientific">marine sediment metagenome</name>
    <dbReference type="NCBI Taxonomy" id="412755"/>
    <lineage>
        <taxon>unclassified sequences</taxon>
        <taxon>metagenomes</taxon>
        <taxon>ecological metagenomes</taxon>
    </lineage>
</organism>
<feature type="transmembrane region" description="Helical" evidence="1">
    <location>
        <begin position="7"/>
        <end position="30"/>
    </location>
</feature>
<name>A0A0F9RHC6_9ZZZZ</name>
<evidence type="ECO:0000256" key="1">
    <source>
        <dbReference type="SAM" id="Phobius"/>
    </source>
</evidence>
<keyword evidence="1" id="KW-0812">Transmembrane</keyword>
<gene>
    <name evidence="2" type="ORF">LCGC14_0895010</name>
</gene>
<keyword evidence="1" id="KW-0472">Membrane</keyword>